<evidence type="ECO:0000256" key="1">
    <source>
        <dbReference type="SAM" id="Phobius"/>
    </source>
</evidence>
<dbReference type="Proteomes" id="UP000692954">
    <property type="component" value="Unassembled WGS sequence"/>
</dbReference>
<keyword evidence="1" id="KW-0812">Transmembrane</keyword>
<name>A0A8S1QWW6_9CILI</name>
<keyword evidence="3" id="KW-1185">Reference proteome</keyword>
<comment type="caution">
    <text evidence="2">The sequence shown here is derived from an EMBL/GenBank/DDBJ whole genome shotgun (WGS) entry which is preliminary data.</text>
</comment>
<gene>
    <name evidence="2" type="ORF">PSON_ATCC_30995.1.T1260043</name>
</gene>
<evidence type="ECO:0000313" key="3">
    <source>
        <dbReference type="Proteomes" id="UP000692954"/>
    </source>
</evidence>
<protein>
    <submittedName>
        <fullName evidence="2">Uncharacterized protein</fullName>
    </submittedName>
</protein>
<organism evidence="2 3">
    <name type="scientific">Paramecium sonneborni</name>
    <dbReference type="NCBI Taxonomy" id="65129"/>
    <lineage>
        <taxon>Eukaryota</taxon>
        <taxon>Sar</taxon>
        <taxon>Alveolata</taxon>
        <taxon>Ciliophora</taxon>
        <taxon>Intramacronucleata</taxon>
        <taxon>Oligohymenophorea</taxon>
        <taxon>Peniculida</taxon>
        <taxon>Parameciidae</taxon>
        <taxon>Paramecium</taxon>
    </lineage>
</organism>
<accession>A0A8S1QWW6</accession>
<dbReference type="AlphaFoldDB" id="A0A8S1QWW6"/>
<reference evidence="2" key="1">
    <citation type="submission" date="2021-01" db="EMBL/GenBank/DDBJ databases">
        <authorList>
            <consortium name="Genoscope - CEA"/>
            <person name="William W."/>
        </authorList>
    </citation>
    <scope>NUCLEOTIDE SEQUENCE</scope>
</reference>
<keyword evidence="1" id="KW-1133">Transmembrane helix</keyword>
<proteinExistence type="predicted"/>
<dbReference type="EMBL" id="CAJJDN010000126">
    <property type="protein sequence ID" value="CAD8120406.1"/>
    <property type="molecule type" value="Genomic_DNA"/>
</dbReference>
<keyword evidence="1" id="KW-0472">Membrane</keyword>
<sequence>MKTECLHNSNNKAIVNLLKQNKCKTFTYHTTQTEIREDFYNRQKDYEKLYKYYYNTKKVTTTTTPKNSNYSSAAIKIKKEFLQKRQGSKKFFIFNEQHAEQQRSIKIITEFFRNQKKVVQDKQVNCEPKMRQFNLVLILAIALPLLCLLTVFAEIR</sequence>
<feature type="transmembrane region" description="Helical" evidence="1">
    <location>
        <begin position="133"/>
        <end position="153"/>
    </location>
</feature>
<evidence type="ECO:0000313" key="2">
    <source>
        <dbReference type="EMBL" id="CAD8120406.1"/>
    </source>
</evidence>